<evidence type="ECO:0000313" key="1">
    <source>
        <dbReference type="EMBL" id="RKF28803.1"/>
    </source>
</evidence>
<protein>
    <submittedName>
        <fullName evidence="1">Uncharacterized protein</fullName>
    </submittedName>
</protein>
<sequence length="191" mass="20373">MAQRLVALRSIDCRCPQDVSARVETDSHDLDRYLGVGPAFLALSIPARSLGPVTGALLPHLPAGDRPSRDGDGNGYLVTDMTPHIVAVLRRLPRIDAEVSTPEHPLPNTVARTVLAATNTDPASISWHTCWPGQHNRCGFELAVNGAELWHAPAPAGHSVYVHVHPARPELAYDLAAAVGGEVMGQPALGW</sequence>
<organism evidence="1 2">
    <name type="scientific">Micromonospora globbae</name>
    <dbReference type="NCBI Taxonomy" id="1894969"/>
    <lineage>
        <taxon>Bacteria</taxon>
        <taxon>Bacillati</taxon>
        <taxon>Actinomycetota</taxon>
        <taxon>Actinomycetes</taxon>
        <taxon>Micromonosporales</taxon>
        <taxon>Micromonosporaceae</taxon>
        <taxon>Micromonospora</taxon>
    </lineage>
</organism>
<dbReference type="Proteomes" id="UP000285744">
    <property type="component" value="Unassembled WGS sequence"/>
</dbReference>
<gene>
    <name evidence="1" type="ORF">D7I43_03445</name>
</gene>
<dbReference type="AlphaFoldDB" id="A0A420F797"/>
<reference evidence="1 2" key="1">
    <citation type="journal article" date="2018" name="Int. J. Syst. Evol. Microbiol.">
        <title>Micromonospora globbae sp. nov., an endophytic actinomycete isolated from roots of Globba winitii C. H. Wright.</title>
        <authorList>
            <person name="Kuncharoen N."/>
            <person name="Pittayakhajonwut P."/>
            <person name="Tanasupawat S."/>
        </authorList>
    </citation>
    <scope>NUCLEOTIDE SEQUENCE [LARGE SCALE GENOMIC DNA]</scope>
    <source>
        <strain evidence="1 2">WPS1-2</strain>
    </source>
</reference>
<name>A0A420F797_9ACTN</name>
<accession>A0A420F797</accession>
<dbReference type="EMBL" id="RAQQ01000002">
    <property type="protein sequence ID" value="RKF28803.1"/>
    <property type="molecule type" value="Genomic_DNA"/>
</dbReference>
<evidence type="ECO:0000313" key="2">
    <source>
        <dbReference type="Proteomes" id="UP000285744"/>
    </source>
</evidence>
<comment type="caution">
    <text evidence="1">The sequence shown here is derived from an EMBL/GenBank/DDBJ whole genome shotgun (WGS) entry which is preliminary data.</text>
</comment>
<proteinExistence type="predicted"/>